<accession>A0A6P8IJ88</accession>
<reference evidence="4" key="1">
    <citation type="submission" date="2025-08" db="UniProtKB">
        <authorList>
            <consortium name="RefSeq"/>
        </authorList>
    </citation>
    <scope>IDENTIFICATION</scope>
    <source>
        <tissue evidence="4">Tentacle</tissue>
    </source>
</reference>
<name>A0A6P8IJ88_ACTTE</name>
<keyword evidence="2" id="KW-0732">Signal</keyword>
<feature type="signal peptide" evidence="2">
    <location>
        <begin position="1"/>
        <end position="25"/>
    </location>
</feature>
<evidence type="ECO:0000256" key="1">
    <source>
        <dbReference type="SAM" id="Phobius"/>
    </source>
</evidence>
<evidence type="ECO:0000256" key="2">
    <source>
        <dbReference type="SAM" id="SignalP"/>
    </source>
</evidence>
<keyword evidence="1" id="KW-1133">Transmembrane helix</keyword>
<feature type="transmembrane region" description="Helical" evidence="1">
    <location>
        <begin position="143"/>
        <end position="167"/>
    </location>
</feature>
<proteinExistence type="predicted"/>
<dbReference type="Proteomes" id="UP000515163">
    <property type="component" value="Unplaced"/>
</dbReference>
<dbReference type="RefSeq" id="XP_031566785.1">
    <property type="nucleotide sequence ID" value="XM_031710925.1"/>
</dbReference>
<sequence length="221" mass="25442">MKRRGLVLILTASTWLLVLRNSACASTKLQCLCTECPKAVCTSHYGCYIDVKEKRINTTHARQKITYGCIEEYNITICKRHEWDAIKRTRKLPICCSDEDLCNMPLLLKDVIERKHKSKQAYWKRRQRLRDNNKQPCPEVEPAIQLASVILPSILIAVVFLISFLLFAELIRHRKLYVCEKSPENQISPKSKCKCTNQELSYDLTSDTSSSLTLSSLLAKY</sequence>
<evidence type="ECO:0000313" key="4">
    <source>
        <dbReference type="RefSeq" id="XP_031566785.1"/>
    </source>
</evidence>
<keyword evidence="1" id="KW-0812">Transmembrane</keyword>
<dbReference type="GeneID" id="116301807"/>
<dbReference type="AlphaFoldDB" id="A0A6P8IJ88"/>
<keyword evidence="1" id="KW-0472">Membrane</keyword>
<keyword evidence="3" id="KW-1185">Reference proteome</keyword>
<gene>
    <name evidence="4" type="primary">LOC116301807</name>
</gene>
<dbReference type="OrthoDB" id="5979133at2759"/>
<feature type="chain" id="PRO_5027843815" evidence="2">
    <location>
        <begin position="26"/>
        <end position="221"/>
    </location>
</feature>
<dbReference type="InParanoid" id="A0A6P8IJ88"/>
<protein>
    <submittedName>
        <fullName evidence="4">Uncharacterized protein LOC116301807</fullName>
    </submittedName>
</protein>
<evidence type="ECO:0000313" key="3">
    <source>
        <dbReference type="Proteomes" id="UP000515163"/>
    </source>
</evidence>
<dbReference type="KEGG" id="aten:116301807"/>
<organism evidence="3 4">
    <name type="scientific">Actinia tenebrosa</name>
    <name type="common">Australian red waratah sea anemone</name>
    <dbReference type="NCBI Taxonomy" id="6105"/>
    <lineage>
        <taxon>Eukaryota</taxon>
        <taxon>Metazoa</taxon>
        <taxon>Cnidaria</taxon>
        <taxon>Anthozoa</taxon>
        <taxon>Hexacorallia</taxon>
        <taxon>Actiniaria</taxon>
        <taxon>Actiniidae</taxon>
        <taxon>Actinia</taxon>
    </lineage>
</organism>